<name>A0A2W7RJH9_9BACT</name>
<feature type="region of interest" description="Disordered" evidence="1">
    <location>
        <begin position="1332"/>
        <end position="1410"/>
    </location>
</feature>
<dbReference type="EMBL" id="VORV01000009">
    <property type="protein sequence ID" value="TXD76950.1"/>
    <property type="molecule type" value="Genomic_DNA"/>
</dbReference>
<feature type="region of interest" description="Disordered" evidence="1">
    <location>
        <begin position="1126"/>
        <end position="1187"/>
    </location>
</feature>
<comment type="caution">
    <text evidence="3">The sequence shown here is derived from an EMBL/GenBank/DDBJ whole genome shotgun (WGS) entry which is preliminary data.</text>
</comment>
<sequence>MLLKQFLTNTHSQNIFLASLMCFVLSYNFLGAQTVTYNFGAGNFTVPDGIDTIKVSVWGAGGGGGFNNGNKGAAGGGGGAFILANIYIVTPGGAIAYMVGSGGIGQTSASPVSFSAGNGNPSVFGPTGPKQLYANGGSRGRDVIFGTGGLPSIGPYFYRGGGNSATPSNSGNSDGSGGGAAGSSSGAGANGTSTGLRGVGSNGAGSGGDGGGYNNDTEVGKNGTQPGGGGGGEGQSGASGGNGGDGRITIAWICSNTLPASTANQTLCAGGPAITNITYTMRGAYGATFSNLPPGVTGAYTNGLVTISGTPTAAAAGNSYNYTVTPTGSCISAIATGTITVTGNNTAGTISSNTFCQGSALPAGVTQSTSGATGIGTPTGLPNGVTAAWAGNQITFTGTPTVFGSFPYSIPLTGGCGSVNATGTITINETPSIKSFTSPGGTQCINTDFPDLSVGTGFGYTYQWYKNAAPNNTTGTAIIGETNNTLDPSRTPAGTTYYYVVVSSPTCTSSVTSPVLGAYTVAPNNTVTAASATPIVCIGSPMPTPVTHTTTGATAIGAATGLPTGVTATFSSNTITISGTPSVSGVFSYTIPLSGGCGTVNATGTITVNATSAITSPVLTGQTRCINTTAFNPLSVGGGQGFTYQWYRNTANSNVGGTSIPGATTNSYTPANNTAGTLYYYVVVSSATSCSTAVTSAVSGAIIVNPLPVVSFTAQPSGPTACVDTDVTYSTQIGETAYVWTIPGTTGVDYSITSGGNGSPNLVLKWLTPGNKSVTVNYTDAQGCGASSPATSNTITVQKTIATPPSNPNSSSCYTGAFTSITHSTTFATGITNPGVSGANGLPLGLSAIWTGTAANGTISISGTVDPTVTPGPKSYSIPLNGGCGTVVATGVINVEPQYTIGQIFSVSPSSTGGNATITLNLVPSTLANGSFVVNYSMGGANPRAATNLTVNFINGVGTFPTSSITNEDLTSLTINSVRKASDPTSCPVPTSTNNITFFGIQPKIFPSNGTFYVPAGIFQITVKVYGGGGGGGGGSKENSAGGGGGGYSENTISVTPGEAIGIFIGIGGPGQTGSGTAGNGGPSWITRDSSLPNPQTSSLAYAFGGGGANVTTRGAAALTGLNGSINQPGNIGGLPNVPTADTGGTGGKGGGPDGGNGGLGGAGNGNRPGNTGSLFGGGGGGSRGNADGGNGARGYVIITYPLPPQSSCFEVIDDGAKSGTTVIEFTCLATWTAPEGLTRFNTTVGGAGGGGGLGSGGGGGGAGELVHNLSYSTTNPYGFPAGTSFSITVGQGGAGSTSINSKGNPGGTSTITGNIDGSAITGAIAIGGGGGGSRGNGTGMDGTSGGGGAAIDSPQTNFIGGKATTPSKGTSGGRGDASGNGAHAGGGGGGITTIGQNGSGAGAGQGKGGDGGNGVQYIIAGSTRNYGGGGGGIGNNFNGINKFNGVGGSVAGIKIGGDGNQDNASSVGYQGQDLTGSGGGAGFLRGGRGGNGVVYIYYDNFRILEVEYLYFNAKYNPQTRSADLAWATSKEWENLGFEIERSVNGVTSWTKIGELEGKGYSEVPSDYRFSDLTLPASGGIVYYRLKQVDFNGKFSYSVTKSLKVEGVKGSGAWIAYPNPSSLKSKVTLDLLNRSVYNDELILVQISDIKGIAETFTVHQIESVSEVVNAYLDRSISGMYVIQIIWGNKSEQIKLLRN</sequence>
<feature type="compositionally biased region" description="Gly residues" evidence="1">
    <location>
        <begin position="225"/>
        <end position="242"/>
    </location>
</feature>
<feature type="compositionally biased region" description="Gly residues" evidence="1">
    <location>
        <begin position="1072"/>
        <end position="1082"/>
    </location>
</feature>
<gene>
    <name evidence="4" type="ORF">ESW18_14175</name>
    <name evidence="3" type="ORF">LV84_02792</name>
</gene>
<dbReference type="RefSeq" id="WP_086502081.1">
    <property type="nucleotide sequence ID" value="NZ_MSSV01000012.1"/>
</dbReference>
<feature type="region of interest" description="Disordered" evidence="1">
    <location>
        <begin position="1072"/>
        <end position="1093"/>
    </location>
</feature>
<feature type="compositionally biased region" description="Gly residues" evidence="1">
    <location>
        <begin position="1175"/>
        <end position="1187"/>
    </location>
</feature>
<organism evidence="3 5">
    <name type="scientific">Algoriphagus ratkowskyi</name>
    <dbReference type="NCBI Taxonomy" id="57028"/>
    <lineage>
        <taxon>Bacteria</taxon>
        <taxon>Pseudomonadati</taxon>
        <taxon>Bacteroidota</taxon>
        <taxon>Cytophagia</taxon>
        <taxon>Cytophagales</taxon>
        <taxon>Cyclobacteriaceae</taxon>
        <taxon>Algoriphagus</taxon>
    </lineage>
</organism>
<dbReference type="Proteomes" id="UP000249115">
    <property type="component" value="Unassembled WGS sequence"/>
</dbReference>
<evidence type="ECO:0000313" key="6">
    <source>
        <dbReference type="Proteomes" id="UP000321927"/>
    </source>
</evidence>
<feature type="compositionally biased region" description="Gly residues" evidence="1">
    <location>
        <begin position="1144"/>
        <end position="1167"/>
    </location>
</feature>
<dbReference type="Pfam" id="PF21722">
    <property type="entry name" value="Gly_rich_2"/>
    <property type="match status" value="3"/>
</dbReference>
<dbReference type="InterPro" id="IPR049304">
    <property type="entry name" value="Gly_rich_dom"/>
</dbReference>
<feature type="domain" description="Glycine-rich" evidence="2">
    <location>
        <begin position="1009"/>
        <end position="1201"/>
    </location>
</feature>
<feature type="compositionally biased region" description="Gly residues" evidence="1">
    <location>
        <begin position="197"/>
        <end position="213"/>
    </location>
</feature>
<dbReference type="Gene3D" id="2.60.40.2700">
    <property type="match status" value="1"/>
</dbReference>
<protein>
    <recommendedName>
        <fullName evidence="2">Glycine-rich domain-containing protein</fullName>
    </recommendedName>
</protein>
<evidence type="ECO:0000313" key="4">
    <source>
        <dbReference type="EMBL" id="TXD76950.1"/>
    </source>
</evidence>
<keyword evidence="6" id="KW-1185">Reference proteome</keyword>
<evidence type="ECO:0000256" key="1">
    <source>
        <dbReference type="SAM" id="MobiDB-lite"/>
    </source>
</evidence>
<accession>A0A2W7RJH9</accession>
<feature type="domain" description="Glycine-rich" evidence="2">
    <location>
        <begin position="41"/>
        <end position="252"/>
    </location>
</feature>
<reference evidence="3 5" key="1">
    <citation type="submission" date="2018-06" db="EMBL/GenBank/DDBJ databases">
        <title>Genomic Encyclopedia of Archaeal and Bacterial Type Strains, Phase II (KMG-II): from individual species to whole genera.</title>
        <authorList>
            <person name="Goeker M."/>
        </authorList>
    </citation>
    <scope>NUCLEOTIDE SEQUENCE [LARGE SCALE GENOMIC DNA]</scope>
    <source>
        <strain evidence="3 5">DSM 22686</strain>
    </source>
</reference>
<evidence type="ECO:0000313" key="5">
    <source>
        <dbReference type="Proteomes" id="UP000249115"/>
    </source>
</evidence>
<reference evidence="4 6" key="2">
    <citation type="submission" date="2019-08" db="EMBL/GenBank/DDBJ databases">
        <title>Genome of Algoriphagus ratkowskyi IC026.</title>
        <authorList>
            <person name="Bowman J.P."/>
        </authorList>
    </citation>
    <scope>NUCLEOTIDE SEQUENCE [LARGE SCALE GENOMIC DNA]</scope>
    <source>
        <strain evidence="4 6">IC026</strain>
    </source>
</reference>
<proteinExistence type="predicted"/>
<feature type="domain" description="Glycine-rich" evidence="2">
    <location>
        <begin position="1231"/>
        <end position="1499"/>
    </location>
</feature>
<feature type="compositionally biased region" description="Gly residues" evidence="1">
    <location>
        <begin position="1371"/>
        <end position="1410"/>
    </location>
</feature>
<dbReference type="Proteomes" id="UP000321927">
    <property type="component" value="Unassembled WGS sequence"/>
</dbReference>
<feature type="compositionally biased region" description="Low complexity" evidence="1">
    <location>
        <begin position="182"/>
        <end position="196"/>
    </location>
</feature>
<feature type="region of interest" description="Disordered" evidence="1">
    <location>
        <begin position="164"/>
        <end position="242"/>
    </location>
</feature>
<dbReference type="EMBL" id="QKZU01000010">
    <property type="protein sequence ID" value="PZX54639.1"/>
    <property type="molecule type" value="Genomic_DNA"/>
</dbReference>
<feature type="compositionally biased region" description="Polar residues" evidence="1">
    <location>
        <begin position="1354"/>
        <end position="1370"/>
    </location>
</feature>
<evidence type="ECO:0000259" key="2">
    <source>
        <dbReference type="Pfam" id="PF21722"/>
    </source>
</evidence>
<evidence type="ECO:0000313" key="3">
    <source>
        <dbReference type="EMBL" id="PZX54639.1"/>
    </source>
</evidence>
<dbReference type="OrthoDB" id="1443240at2"/>
<feature type="compositionally biased region" description="Gly residues" evidence="1">
    <location>
        <begin position="1332"/>
        <end position="1350"/>
    </location>
</feature>